<keyword evidence="2" id="KW-1185">Reference proteome</keyword>
<sequence>MVEMMEQLAHYATSILSKNVIYQGLLGSLLIVECVEKLSDHLGIYKNKKSILQLLTMVCWMSSLPNALLKNLKNVKSNASVQFLRMYVEIKTPENKSNPSRPSKRSLAVLSPGSSLSNIR</sequence>
<organism evidence="2 3">
    <name type="scientific">Romanomermis culicivorax</name>
    <name type="common">Nematode worm</name>
    <dbReference type="NCBI Taxonomy" id="13658"/>
    <lineage>
        <taxon>Eukaryota</taxon>
        <taxon>Metazoa</taxon>
        <taxon>Ecdysozoa</taxon>
        <taxon>Nematoda</taxon>
        <taxon>Enoplea</taxon>
        <taxon>Dorylaimia</taxon>
        <taxon>Mermithida</taxon>
        <taxon>Mermithoidea</taxon>
        <taxon>Mermithidae</taxon>
        <taxon>Romanomermis</taxon>
    </lineage>
</organism>
<dbReference type="WBParaSite" id="nRc.2.0.1.t14928-RA">
    <property type="protein sequence ID" value="nRc.2.0.1.t14928-RA"/>
    <property type="gene ID" value="nRc.2.0.1.g14928"/>
</dbReference>
<accession>A0A915INC2</accession>
<evidence type="ECO:0000256" key="1">
    <source>
        <dbReference type="SAM" id="MobiDB-lite"/>
    </source>
</evidence>
<evidence type="ECO:0000313" key="2">
    <source>
        <dbReference type="Proteomes" id="UP000887565"/>
    </source>
</evidence>
<protein>
    <submittedName>
        <fullName evidence="3">Uncharacterized protein</fullName>
    </submittedName>
</protein>
<evidence type="ECO:0000313" key="3">
    <source>
        <dbReference type="WBParaSite" id="nRc.2.0.1.t14928-RA"/>
    </source>
</evidence>
<reference evidence="3" key="1">
    <citation type="submission" date="2022-11" db="UniProtKB">
        <authorList>
            <consortium name="WormBaseParasite"/>
        </authorList>
    </citation>
    <scope>IDENTIFICATION</scope>
</reference>
<feature type="region of interest" description="Disordered" evidence="1">
    <location>
        <begin position="93"/>
        <end position="120"/>
    </location>
</feature>
<proteinExistence type="predicted"/>
<dbReference type="AlphaFoldDB" id="A0A915INC2"/>
<name>A0A915INC2_ROMCU</name>
<dbReference type="Proteomes" id="UP000887565">
    <property type="component" value="Unplaced"/>
</dbReference>